<dbReference type="InterPro" id="IPR013324">
    <property type="entry name" value="RNA_pol_sigma_r3/r4-like"/>
</dbReference>
<dbReference type="Pfam" id="PF04542">
    <property type="entry name" value="Sigma70_r2"/>
    <property type="match status" value="1"/>
</dbReference>
<dbReference type="PANTHER" id="PTHR43133">
    <property type="entry name" value="RNA POLYMERASE ECF-TYPE SIGMA FACTO"/>
    <property type="match status" value="1"/>
</dbReference>
<keyword evidence="3" id="KW-0731">Sigma factor</keyword>
<evidence type="ECO:0000256" key="4">
    <source>
        <dbReference type="ARBA" id="ARBA00023125"/>
    </source>
</evidence>
<comment type="similarity">
    <text evidence="1">Belongs to the sigma-70 factor family. ECF subfamily.</text>
</comment>
<dbReference type="Proteomes" id="UP000520814">
    <property type="component" value="Unassembled WGS sequence"/>
</dbReference>
<keyword evidence="5" id="KW-0804">Transcription</keyword>
<dbReference type="GO" id="GO:0006352">
    <property type="term" value="P:DNA-templated transcription initiation"/>
    <property type="evidence" value="ECO:0007669"/>
    <property type="project" value="InterPro"/>
</dbReference>
<comment type="caution">
    <text evidence="8">The sequence shown here is derived from an EMBL/GenBank/DDBJ whole genome shotgun (WGS) entry which is preliminary data.</text>
</comment>
<evidence type="ECO:0000256" key="3">
    <source>
        <dbReference type="ARBA" id="ARBA00023082"/>
    </source>
</evidence>
<dbReference type="Gene3D" id="1.10.10.10">
    <property type="entry name" value="Winged helix-like DNA-binding domain superfamily/Winged helix DNA-binding domain"/>
    <property type="match status" value="1"/>
</dbReference>
<dbReference type="InterPro" id="IPR013249">
    <property type="entry name" value="RNA_pol_sigma70_r4_t2"/>
</dbReference>
<dbReference type="InterPro" id="IPR014284">
    <property type="entry name" value="RNA_pol_sigma-70_dom"/>
</dbReference>
<dbReference type="CDD" id="cd06171">
    <property type="entry name" value="Sigma70_r4"/>
    <property type="match status" value="1"/>
</dbReference>
<evidence type="ECO:0000256" key="1">
    <source>
        <dbReference type="ARBA" id="ARBA00010641"/>
    </source>
</evidence>
<evidence type="ECO:0000313" key="8">
    <source>
        <dbReference type="EMBL" id="MBB6048942.1"/>
    </source>
</evidence>
<keyword evidence="9" id="KW-1185">Reference proteome</keyword>
<keyword evidence="2" id="KW-0805">Transcription regulation</keyword>
<dbReference type="SUPFAM" id="SSF88946">
    <property type="entry name" value="Sigma2 domain of RNA polymerase sigma factors"/>
    <property type="match status" value="1"/>
</dbReference>
<dbReference type="NCBIfam" id="TIGR02937">
    <property type="entry name" value="sigma70-ECF"/>
    <property type="match status" value="1"/>
</dbReference>
<dbReference type="PANTHER" id="PTHR43133:SF8">
    <property type="entry name" value="RNA POLYMERASE SIGMA FACTOR HI_1459-RELATED"/>
    <property type="match status" value="1"/>
</dbReference>
<protein>
    <submittedName>
        <fullName evidence="8">RNA polymerase sigma-70 factor (ECF subfamily)</fullName>
    </submittedName>
</protein>
<name>A0A7W9SLN6_ARMRO</name>
<gene>
    <name evidence="8" type="ORF">HNQ39_000704</name>
</gene>
<feature type="domain" description="RNA polymerase sigma factor 70 region 4 type 2" evidence="7">
    <location>
        <begin position="118"/>
        <end position="167"/>
    </location>
</feature>
<keyword evidence="4" id="KW-0238">DNA-binding</keyword>
<accession>A0A7W9SLN6</accession>
<dbReference type="Gene3D" id="1.10.1740.10">
    <property type="match status" value="1"/>
</dbReference>
<proteinExistence type="inferred from homology"/>
<evidence type="ECO:0000256" key="5">
    <source>
        <dbReference type="ARBA" id="ARBA00023163"/>
    </source>
</evidence>
<dbReference type="GO" id="GO:0003677">
    <property type="term" value="F:DNA binding"/>
    <property type="evidence" value="ECO:0007669"/>
    <property type="project" value="UniProtKB-KW"/>
</dbReference>
<dbReference type="InterPro" id="IPR013325">
    <property type="entry name" value="RNA_pol_sigma_r2"/>
</dbReference>
<feature type="domain" description="RNA polymerase sigma-70 region 2" evidence="6">
    <location>
        <begin position="24"/>
        <end position="88"/>
    </location>
</feature>
<sequence>MLSQPVEQSESQARCERAFARLWEVERPRLWRLAVRVAGSVDAADDLVQEVGLRAAQAFPSLRRLESGPAWLTKLTVHTALRWRQRRRELELLDSTLLSPERGPEEQTLQRDSAARTRAAIDTLPETLRTPLILQYWEGLSCREIAETLELPLGTLLSRLFAARKRLRKELHDELL</sequence>
<dbReference type="EMBL" id="JACHGW010000001">
    <property type="protein sequence ID" value="MBB6048942.1"/>
    <property type="molecule type" value="Genomic_DNA"/>
</dbReference>
<reference evidence="8 9" key="1">
    <citation type="submission" date="2020-08" db="EMBL/GenBank/DDBJ databases">
        <title>Genomic Encyclopedia of Type Strains, Phase IV (KMG-IV): sequencing the most valuable type-strain genomes for metagenomic binning, comparative biology and taxonomic classification.</title>
        <authorList>
            <person name="Goeker M."/>
        </authorList>
    </citation>
    <scope>NUCLEOTIDE SEQUENCE [LARGE SCALE GENOMIC DNA]</scope>
    <source>
        <strain evidence="8 9">DSM 23562</strain>
    </source>
</reference>
<dbReference type="SUPFAM" id="SSF88659">
    <property type="entry name" value="Sigma3 and sigma4 domains of RNA polymerase sigma factors"/>
    <property type="match status" value="1"/>
</dbReference>
<organism evidence="8 9">
    <name type="scientific">Armatimonas rosea</name>
    <dbReference type="NCBI Taxonomy" id="685828"/>
    <lineage>
        <taxon>Bacteria</taxon>
        <taxon>Bacillati</taxon>
        <taxon>Armatimonadota</taxon>
        <taxon>Armatimonadia</taxon>
        <taxon>Armatimonadales</taxon>
        <taxon>Armatimonadaceae</taxon>
        <taxon>Armatimonas</taxon>
    </lineage>
</organism>
<dbReference type="RefSeq" id="WP_184192562.1">
    <property type="nucleotide sequence ID" value="NZ_JACHGW010000001.1"/>
</dbReference>
<dbReference type="GO" id="GO:0016987">
    <property type="term" value="F:sigma factor activity"/>
    <property type="evidence" value="ECO:0007669"/>
    <property type="project" value="UniProtKB-KW"/>
</dbReference>
<evidence type="ECO:0000256" key="2">
    <source>
        <dbReference type="ARBA" id="ARBA00023015"/>
    </source>
</evidence>
<dbReference type="Pfam" id="PF08281">
    <property type="entry name" value="Sigma70_r4_2"/>
    <property type="match status" value="1"/>
</dbReference>
<dbReference type="AlphaFoldDB" id="A0A7W9SLN6"/>
<evidence type="ECO:0000313" key="9">
    <source>
        <dbReference type="Proteomes" id="UP000520814"/>
    </source>
</evidence>
<evidence type="ECO:0000259" key="7">
    <source>
        <dbReference type="Pfam" id="PF08281"/>
    </source>
</evidence>
<dbReference type="InterPro" id="IPR036388">
    <property type="entry name" value="WH-like_DNA-bd_sf"/>
</dbReference>
<dbReference type="InterPro" id="IPR039425">
    <property type="entry name" value="RNA_pol_sigma-70-like"/>
</dbReference>
<evidence type="ECO:0000259" key="6">
    <source>
        <dbReference type="Pfam" id="PF04542"/>
    </source>
</evidence>
<dbReference type="InterPro" id="IPR007627">
    <property type="entry name" value="RNA_pol_sigma70_r2"/>
</dbReference>